<evidence type="ECO:0000256" key="2">
    <source>
        <dbReference type="ARBA" id="ARBA00023315"/>
    </source>
</evidence>
<dbReference type="CDD" id="cd04301">
    <property type="entry name" value="NAT_SF"/>
    <property type="match status" value="1"/>
</dbReference>
<keyword evidence="5" id="KW-1185">Reference proteome</keyword>
<dbReference type="InterPro" id="IPR050832">
    <property type="entry name" value="Bact_Acetyltransf"/>
</dbReference>
<organism evidence="4 5">
    <name type="scientific">Stenotrophomonas mori</name>
    <dbReference type="NCBI Taxonomy" id="2871096"/>
    <lineage>
        <taxon>Bacteria</taxon>
        <taxon>Pseudomonadati</taxon>
        <taxon>Pseudomonadota</taxon>
        <taxon>Gammaproteobacteria</taxon>
        <taxon>Lysobacterales</taxon>
        <taxon>Lysobacteraceae</taxon>
        <taxon>Stenotrophomonas</taxon>
    </lineage>
</organism>
<name>A0ABT0SKW8_9GAMM</name>
<dbReference type="PROSITE" id="PS51186">
    <property type="entry name" value="GNAT"/>
    <property type="match status" value="1"/>
</dbReference>
<evidence type="ECO:0000256" key="1">
    <source>
        <dbReference type="ARBA" id="ARBA00022679"/>
    </source>
</evidence>
<protein>
    <submittedName>
        <fullName evidence="4">GNAT family N-acetyltransferase</fullName>
    </submittedName>
</protein>
<dbReference type="PANTHER" id="PTHR43877">
    <property type="entry name" value="AMINOALKYLPHOSPHONATE N-ACETYLTRANSFERASE-RELATED-RELATED"/>
    <property type="match status" value="1"/>
</dbReference>
<reference evidence="4 5" key="1">
    <citation type="submission" date="2021-08" db="EMBL/GenBank/DDBJ databases">
        <title>Novel members of of the genus Stenotrophomonas from differernt environment.</title>
        <authorList>
            <person name="Deng Y."/>
        </authorList>
    </citation>
    <scope>NUCLEOTIDE SEQUENCE [LARGE SCALE GENOMIC DNA]</scope>
    <source>
        <strain evidence="4 5">CPCC 101365</strain>
    </source>
</reference>
<keyword evidence="1" id="KW-0808">Transferase</keyword>
<sequence>MPNHDQLQALVTGYAGLAIAAAHRQGVELVGQAPFALDGHIREGFIACPLRPAPALASTSAPRDTAAITEIPPEQVPLALLLLADPSESKVRGYLPGARCFAALHGGQVAGVCAVVPLTPGVHELMNIAVDPARQQHGLGTQLLVHVIDTYRREGAARLEVGTGAFGYQLAFYQRHGFRVFQVDRGFFLRNYDGPLMEDRIQHKDMLRLAIDYPATA</sequence>
<evidence type="ECO:0000313" key="5">
    <source>
        <dbReference type="Proteomes" id="UP001431235"/>
    </source>
</evidence>
<accession>A0ABT0SKW8</accession>
<proteinExistence type="predicted"/>
<comment type="caution">
    <text evidence="4">The sequence shown here is derived from an EMBL/GenBank/DDBJ whole genome shotgun (WGS) entry which is preliminary data.</text>
</comment>
<dbReference type="Pfam" id="PF00583">
    <property type="entry name" value="Acetyltransf_1"/>
    <property type="match status" value="1"/>
</dbReference>
<dbReference type="PANTHER" id="PTHR43877:SF2">
    <property type="entry name" value="AMINOALKYLPHOSPHONATE N-ACETYLTRANSFERASE-RELATED"/>
    <property type="match status" value="1"/>
</dbReference>
<dbReference type="Proteomes" id="UP001431235">
    <property type="component" value="Unassembled WGS sequence"/>
</dbReference>
<feature type="domain" description="N-acetyltransferase" evidence="3">
    <location>
        <begin position="55"/>
        <end position="202"/>
    </location>
</feature>
<evidence type="ECO:0000259" key="3">
    <source>
        <dbReference type="PROSITE" id="PS51186"/>
    </source>
</evidence>
<evidence type="ECO:0000313" key="4">
    <source>
        <dbReference type="EMBL" id="MCL7715625.1"/>
    </source>
</evidence>
<gene>
    <name evidence="4" type="ORF">K5L01_13345</name>
</gene>
<dbReference type="InterPro" id="IPR016181">
    <property type="entry name" value="Acyl_CoA_acyltransferase"/>
</dbReference>
<dbReference type="EMBL" id="JAIKTS010000005">
    <property type="protein sequence ID" value="MCL7715625.1"/>
    <property type="molecule type" value="Genomic_DNA"/>
</dbReference>
<dbReference type="SUPFAM" id="SSF55729">
    <property type="entry name" value="Acyl-CoA N-acyltransferases (Nat)"/>
    <property type="match status" value="1"/>
</dbReference>
<dbReference type="InterPro" id="IPR000182">
    <property type="entry name" value="GNAT_dom"/>
</dbReference>
<dbReference type="Gene3D" id="3.40.630.30">
    <property type="match status" value="1"/>
</dbReference>
<keyword evidence="2" id="KW-0012">Acyltransferase</keyword>